<evidence type="ECO:0000256" key="1">
    <source>
        <dbReference type="SAM" id="SignalP"/>
    </source>
</evidence>
<feature type="chain" id="PRO_5043821345" description="EB domain-containing protein" evidence="1">
    <location>
        <begin position="22"/>
        <end position="364"/>
    </location>
</feature>
<protein>
    <recommendedName>
        <fullName evidence="2">EB domain-containing protein</fullName>
    </recommendedName>
</protein>
<sequence length="364" mass="40433">MSEVLYKLVVVFTICIDIVYMQSFDQGEARLVTYHKCLLDNHCQDISPHSFCYDNDNNRMGRCKCIDGYELLSRNRTYFACLKNANWEEPCEKDIQCYYLLSTNAKCDETDGVCKCAESAHRFTDGRCYKSIKLGDFCQVDGNCFLKDGTFGGCVDGRCECKRPRELPTEDAMGCIEARNLGEVCENDDQCSYIPNAVCRVSCKCAPGYALSRDGTRCLKGRIDLSYRLTESVDRTVVVSEWKLLMNGRDSAATKFFESCEENAQCSEFLQGSFCNEGNCTCSDGHHGYGSKCAKTAGIGGSCTGTEECIPEEKYSQAVNCVDGTCQCLAGTEDTYVGCNACMNSVSLTVGATVCFLYLLFCYY</sequence>
<comment type="caution">
    <text evidence="3">The sequence shown here is derived from an EMBL/GenBank/DDBJ whole genome shotgun (WGS) entry which is preliminary data.</text>
</comment>
<reference evidence="3 4" key="1">
    <citation type="journal article" date="2023" name="Insect Mol. Biol.">
        <title>Genome sequencing provides insights into the evolution of gene families encoding plant cell wall-degrading enzymes in longhorned beetles.</title>
        <authorList>
            <person name="Shin N.R."/>
            <person name="Okamura Y."/>
            <person name="Kirsch R."/>
            <person name="Pauchet Y."/>
        </authorList>
    </citation>
    <scope>NUCLEOTIDE SEQUENCE [LARGE SCALE GENOMIC DNA]</scope>
    <source>
        <strain evidence="3">EAD_L_NR</strain>
    </source>
</reference>
<evidence type="ECO:0000313" key="4">
    <source>
        <dbReference type="Proteomes" id="UP001159042"/>
    </source>
</evidence>
<keyword evidence="1" id="KW-0732">Signal</keyword>
<dbReference type="Pfam" id="PF01683">
    <property type="entry name" value="EB"/>
    <property type="match status" value="2"/>
</dbReference>
<feature type="domain" description="EB" evidence="2">
    <location>
        <begin position="123"/>
        <end position="163"/>
    </location>
</feature>
<dbReference type="Proteomes" id="UP001159042">
    <property type="component" value="Unassembled WGS sequence"/>
</dbReference>
<dbReference type="InterPro" id="IPR006149">
    <property type="entry name" value="EB_dom"/>
</dbReference>
<dbReference type="PANTHER" id="PTHR39069:SF9">
    <property type="entry name" value="EB DOMAIN-CONTAINING PROTEIN"/>
    <property type="match status" value="1"/>
</dbReference>
<accession>A0AAV8VHV3</accession>
<dbReference type="EMBL" id="JANEYG010000088">
    <property type="protein sequence ID" value="KAJ8913764.1"/>
    <property type="molecule type" value="Genomic_DNA"/>
</dbReference>
<keyword evidence="4" id="KW-1185">Reference proteome</keyword>
<dbReference type="AlphaFoldDB" id="A0AAV8VHV3"/>
<feature type="signal peptide" evidence="1">
    <location>
        <begin position="1"/>
        <end position="21"/>
    </location>
</feature>
<dbReference type="PANTHER" id="PTHR39069">
    <property type="entry name" value="ECDYSONE-INDUCIBLE GENE E1, ISOFORM A"/>
    <property type="match status" value="1"/>
</dbReference>
<name>A0AAV8VHV3_9CUCU</name>
<evidence type="ECO:0000259" key="2">
    <source>
        <dbReference type="Pfam" id="PF01683"/>
    </source>
</evidence>
<evidence type="ECO:0000313" key="3">
    <source>
        <dbReference type="EMBL" id="KAJ8913764.1"/>
    </source>
</evidence>
<gene>
    <name evidence="3" type="ORF">NQ315_002444</name>
</gene>
<proteinExistence type="predicted"/>
<organism evidence="3 4">
    <name type="scientific">Exocentrus adspersus</name>
    <dbReference type="NCBI Taxonomy" id="1586481"/>
    <lineage>
        <taxon>Eukaryota</taxon>
        <taxon>Metazoa</taxon>
        <taxon>Ecdysozoa</taxon>
        <taxon>Arthropoda</taxon>
        <taxon>Hexapoda</taxon>
        <taxon>Insecta</taxon>
        <taxon>Pterygota</taxon>
        <taxon>Neoptera</taxon>
        <taxon>Endopterygota</taxon>
        <taxon>Coleoptera</taxon>
        <taxon>Polyphaga</taxon>
        <taxon>Cucujiformia</taxon>
        <taxon>Chrysomeloidea</taxon>
        <taxon>Cerambycidae</taxon>
        <taxon>Lamiinae</taxon>
        <taxon>Acanthocinini</taxon>
        <taxon>Exocentrus</taxon>
    </lineage>
</organism>
<feature type="domain" description="EB" evidence="2">
    <location>
        <begin position="80"/>
        <end position="122"/>
    </location>
</feature>